<dbReference type="SUPFAM" id="SSF47676">
    <property type="entry name" value="Conserved domain common to transcription factors TFIIS, elongin A, CRSP70"/>
    <property type="match status" value="1"/>
</dbReference>
<dbReference type="AlphaFoldDB" id="A0A6S7JST2"/>
<keyword evidence="4" id="KW-0175">Coiled coil</keyword>
<feature type="compositionally biased region" description="Low complexity" evidence="5">
    <location>
        <begin position="739"/>
        <end position="756"/>
    </location>
</feature>
<dbReference type="CDD" id="cd00183">
    <property type="entry name" value="TFIIS_I"/>
    <property type="match status" value="1"/>
</dbReference>
<organism evidence="6 7">
    <name type="scientific">Paramuricea clavata</name>
    <name type="common">Red gorgonian</name>
    <name type="synonym">Violescent sea-whip</name>
    <dbReference type="NCBI Taxonomy" id="317549"/>
    <lineage>
        <taxon>Eukaryota</taxon>
        <taxon>Metazoa</taxon>
        <taxon>Cnidaria</taxon>
        <taxon>Anthozoa</taxon>
        <taxon>Octocorallia</taxon>
        <taxon>Malacalcyonacea</taxon>
        <taxon>Plexauridae</taxon>
        <taxon>Paramuricea</taxon>
    </lineage>
</organism>
<dbReference type="InterPro" id="IPR017923">
    <property type="entry name" value="TFIIS_N"/>
</dbReference>
<dbReference type="InterPro" id="IPR003617">
    <property type="entry name" value="TFIIS/CRSP70_N_sub"/>
</dbReference>
<evidence type="ECO:0000313" key="7">
    <source>
        <dbReference type="Proteomes" id="UP001152795"/>
    </source>
</evidence>
<feature type="region of interest" description="Disordered" evidence="5">
    <location>
        <begin position="739"/>
        <end position="777"/>
    </location>
</feature>
<gene>
    <name evidence="6" type="ORF">PACLA_8A013027</name>
</gene>
<feature type="coiled-coil region" evidence="4">
    <location>
        <begin position="486"/>
        <end position="513"/>
    </location>
</feature>
<dbReference type="PANTHER" id="PTHR46557:SF1">
    <property type="entry name" value="SERINE_THREONINE-PROTEIN PHOSPHATASE 1 REGULATORY SUBUNIT 10"/>
    <property type="match status" value="1"/>
</dbReference>
<dbReference type="PROSITE" id="PS51319">
    <property type="entry name" value="TFIIS_N"/>
    <property type="match status" value="1"/>
</dbReference>
<dbReference type="GO" id="GO:0005634">
    <property type="term" value="C:nucleus"/>
    <property type="evidence" value="ECO:0007669"/>
    <property type="project" value="UniProtKB-SubCell"/>
</dbReference>
<dbReference type="GO" id="GO:0072357">
    <property type="term" value="C:PTW/PP1 phosphatase complex"/>
    <property type="evidence" value="ECO:0007669"/>
    <property type="project" value="TreeGrafter"/>
</dbReference>
<dbReference type="GO" id="GO:0000785">
    <property type="term" value="C:chromatin"/>
    <property type="evidence" value="ECO:0007669"/>
    <property type="project" value="TreeGrafter"/>
</dbReference>
<evidence type="ECO:0000256" key="1">
    <source>
        <dbReference type="ARBA" id="ARBA00004123"/>
    </source>
</evidence>
<evidence type="ECO:0000256" key="4">
    <source>
        <dbReference type="SAM" id="Coils"/>
    </source>
</evidence>
<feature type="region of interest" description="Disordered" evidence="5">
    <location>
        <begin position="243"/>
        <end position="456"/>
    </location>
</feature>
<feature type="region of interest" description="Disordered" evidence="5">
    <location>
        <begin position="158"/>
        <end position="223"/>
    </location>
</feature>
<evidence type="ECO:0000256" key="3">
    <source>
        <dbReference type="PROSITE-ProRule" id="PRU00649"/>
    </source>
</evidence>
<keyword evidence="7" id="KW-1185">Reference proteome</keyword>
<evidence type="ECO:0000256" key="5">
    <source>
        <dbReference type="SAM" id="MobiDB-lite"/>
    </source>
</evidence>
<comment type="subcellular location">
    <subcellularLocation>
        <location evidence="1 3">Nucleus</location>
    </subcellularLocation>
</comment>
<comment type="caution">
    <text evidence="6">The sequence shown here is derived from an EMBL/GenBank/DDBJ whole genome shotgun (WGS) entry which is preliminary data.</text>
</comment>
<evidence type="ECO:0000256" key="2">
    <source>
        <dbReference type="ARBA" id="ARBA00023242"/>
    </source>
</evidence>
<dbReference type="PANTHER" id="PTHR46557">
    <property type="entry name" value="SERINE/THREONINE-PROTEIN PHOSPHATASE 1 REGULATORY SUBUNIT 10-RELATED"/>
    <property type="match status" value="1"/>
</dbReference>
<dbReference type="GO" id="GO:0008157">
    <property type="term" value="F:protein phosphatase 1 binding"/>
    <property type="evidence" value="ECO:0007669"/>
    <property type="project" value="TreeGrafter"/>
</dbReference>
<reference evidence="6" key="1">
    <citation type="submission" date="2020-04" db="EMBL/GenBank/DDBJ databases">
        <authorList>
            <person name="Alioto T."/>
            <person name="Alioto T."/>
            <person name="Gomez Garrido J."/>
        </authorList>
    </citation>
    <scope>NUCLEOTIDE SEQUENCE</scope>
    <source>
        <strain evidence="6">A484AB</strain>
    </source>
</reference>
<feature type="compositionally biased region" description="Polar residues" evidence="5">
    <location>
        <begin position="338"/>
        <end position="354"/>
    </location>
</feature>
<dbReference type="Proteomes" id="UP001152795">
    <property type="component" value="Unassembled WGS sequence"/>
</dbReference>
<dbReference type="SMART" id="SM00509">
    <property type="entry name" value="TFS2N"/>
    <property type="match status" value="1"/>
</dbReference>
<sequence>MQGFITMSGASDPRVLLDAMSSMLGEYGDIKGPQEVITVISLMKDAEKMLSRFTFLNILRATIEIAAENSAALETVHKFVKDGGCSVLNKWLEEGITSQNMPLILDVLELLEAMPITVEALKQGNIGKLVKQLSKREETDVKDLASNVLNKWMVLVKGKPKKSKKSNEHSEESNSGSSPSSKRPRENSTSKEPKSSQPPEKKPKTLAEAKSNVTSVAKPPTKTKIIAALPKLVMESSGFMNALIQPPTAPTKKKKKVAPPPSPKQTSTGPLEEILFNQTQTHKQGDEKEKSNKEKEDKDQETGKAANENPESESTELLVKTEPSQDDTTTEKPVTDPEATTTTGTNSSENASSEEQVKTEDPVPASSVATVVEPMETDQKEEVKKEEVKKEEVKKEEVKKEEVKKDEVKKEEVKKDEVKKDEVKKDEVKKDEVKKDEVKKDVSEEKEGTGKKKKKRNITWATDDKLVEYHYYEPDDEERVAVQHIINFHDAQHQEAIRERQRVEQAKRLSEDKMMEQLPWYRPKLLDITEIMEHGANSQEKISQKERESKILAHLFFSKSSLPISPGEPEPEAKPASATSSQPITIPHDEKGNVYPQSKGTVNPESAATATEAAADDANVTLPPALAALLANATKGAGNSAANSAGSGNAALSNVDVQALLKKLVASQEQGEQGQNINELGGQRFPSPLMSQPLRVPGRVGLLGPDPSRHGIPEYRSRGLLPTPGPPLDPTRFLGLRGRFPLPGGPRMRHPMPGQRIPRPMGRGGMPNRFPLPNQNQ</sequence>
<dbReference type="Pfam" id="PF08711">
    <property type="entry name" value="Med26"/>
    <property type="match status" value="1"/>
</dbReference>
<dbReference type="InterPro" id="IPR035441">
    <property type="entry name" value="TFIIS/LEDGF_dom_sf"/>
</dbReference>
<name>A0A6S7JST2_PARCT</name>
<dbReference type="EMBL" id="CACRXK020010512">
    <property type="protein sequence ID" value="CAB4019532.1"/>
    <property type="molecule type" value="Genomic_DNA"/>
</dbReference>
<feature type="compositionally biased region" description="Basic and acidic residues" evidence="5">
    <location>
        <begin position="283"/>
        <end position="302"/>
    </location>
</feature>
<accession>A0A6S7JST2</accession>
<dbReference type="OrthoDB" id="2138378at2759"/>
<feature type="non-terminal residue" evidence="6">
    <location>
        <position position="777"/>
    </location>
</feature>
<feature type="compositionally biased region" description="Polar residues" evidence="5">
    <location>
        <begin position="595"/>
        <end position="606"/>
    </location>
</feature>
<keyword evidence="2 3" id="KW-0539">Nucleus</keyword>
<feature type="compositionally biased region" description="Basic and acidic residues" evidence="5">
    <location>
        <begin position="377"/>
        <end position="450"/>
    </location>
</feature>
<feature type="compositionally biased region" description="Basic and acidic residues" evidence="5">
    <location>
        <begin position="183"/>
        <end position="207"/>
    </location>
</feature>
<proteinExistence type="predicted"/>
<protein>
    <submittedName>
        <fullName evidence="6">Serine threonine- phosphatase 1 regulatory subunit 10</fullName>
    </submittedName>
</protein>
<feature type="region of interest" description="Disordered" evidence="5">
    <location>
        <begin position="562"/>
        <end position="613"/>
    </location>
</feature>
<dbReference type="Gene3D" id="1.20.930.10">
    <property type="entry name" value="Conserved domain common to transcription factors TFIIS, elongin A, CRSP70"/>
    <property type="match status" value="1"/>
</dbReference>
<evidence type="ECO:0000313" key="6">
    <source>
        <dbReference type="EMBL" id="CAB4019532.1"/>
    </source>
</evidence>